<evidence type="ECO:0000313" key="4">
    <source>
        <dbReference type="Proteomes" id="UP001595908"/>
    </source>
</evidence>
<dbReference type="Proteomes" id="UP001595908">
    <property type="component" value="Unassembled WGS sequence"/>
</dbReference>
<evidence type="ECO:0000313" key="3">
    <source>
        <dbReference type="EMBL" id="MFC4981426.1"/>
    </source>
</evidence>
<dbReference type="InterPro" id="IPR031571">
    <property type="entry name" value="RcpC_dom"/>
</dbReference>
<comment type="caution">
    <text evidence="3">The sequence shown here is derived from an EMBL/GenBank/DDBJ whole genome shotgun (WGS) entry which is preliminary data.</text>
</comment>
<evidence type="ECO:0000256" key="1">
    <source>
        <dbReference type="SAM" id="MobiDB-lite"/>
    </source>
</evidence>
<organism evidence="3 4">
    <name type="scientific">Streptomyces atroolivaceus</name>
    <dbReference type="NCBI Taxonomy" id="66869"/>
    <lineage>
        <taxon>Bacteria</taxon>
        <taxon>Bacillati</taxon>
        <taxon>Actinomycetota</taxon>
        <taxon>Actinomycetes</taxon>
        <taxon>Kitasatosporales</taxon>
        <taxon>Streptomycetaceae</taxon>
        <taxon>Streptomyces</taxon>
    </lineage>
</organism>
<proteinExistence type="predicted"/>
<accession>A0ABV9VDA8</accession>
<dbReference type="RefSeq" id="WP_033301503.1">
    <property type="nucleotide sequence ID" value="NZ_JBFAGR010000007.1"/>
</dbReference>
<dbReference type="GeneID" id="31234349"/>
<dbReference type="Pfam" id="PF16976">
    <property type="entry name" value="RcpC"/>
    <property type="match status" value="1"/>
</dbReference>
<feature type="region of interest" description="Disordered" evidence="1">
    <location>
        <begin position="1"/>
        <end position="29"/>
    </location>
</feature>
<sequence>MSPSVPDTHPAPPAPRGVPSFGPLRVRGGGGQRLRRALRCRRRALAAGFALASAVLAVSGPGGGRGAAAAGDAPPGPERRAVRLVSAPVRIADAATVGLLRPGDRVDVIAAVDGDAEARVVARDVRVAEIPRGAGGGEASLPGADGGPGPGSGALVVLSVERDTAAALAGAGASGRLAVAVSHAE</sequence>
<evidence type="ECO:0000259" key="2">
    <source>
        <dbReference type="Pfam" id="PF16976"/>
    </source>
</evidence>
<gene>
    <name evidence="3" type="ORF">ACFPL4_24210</name>
</gene>
<dbReference type="EMBL" id="JBHSJE010000007">
    <property type="protein sequence ID" value="MFC4981426.1"/>
    <property type="molecule type" value="Genomic_DNA"/>
</dbReference>
<keyword evidence="4" id="KW-1185">Reference proteome</keyword>
<protein>
    <submittedName>
        <fullName evidence="3">RcpC/CpaB family pilus assembly protein</fullName>
    </submittedName>
</protein>
<feature type="domain" description="Flp pilus assembly protein RcpC/CpaB" evidence="2">
    <location>
        <begin position="89"/>
        <end position="180"/>
    </location>
</feature>
<name>A0ABV9VDA8_STRAZ</name>
<reference evidence="4" key="1">
    <citation type="journal article" date="2019" name="Int. J. Syst. Evol. Microbiol.">
        <title>The Global Catalogue of Microorganisms (GCM) 10K type strain sequencing project: providing services to taxonomists for standard genome sequencing and annotation.</title>
        <authorList>
            <consortium name="The Broad Institute Genomics Platform"/>
            <consortium name="The Broad Institute Genome Sequencing Center for Infectious Disease"/>
            <person name="Wu L."/>
            <person name="Ma J."/>
        </authorList>
    </citation>
    <scope>NUCLEOTIDE SEQUENCE [LARGE SCALE GENOMIC DNA]</scope>
    <source>
        <strain evidence="4">ICMP 257</strain>
    </source>
</reference>